<dbReference type="Proteomes" id="UP001189429">
    <property type="component" value="Unassembled WGS sequence"/>
</dbReference>
<proteinExistence type="predicted"/>
<dbReference type="EMBL" id="CAUYUJ010021993">
    <property type="protein sequence ID" value="CAK0908322.1"/>
    <property type="molecule type" value="Genomic_DNA"/>
</dbReference>
<sequence length="108" mass="12179">MSCTQLCTSGRFKDVLPESSCDAISIAYMEARQARQDQLPPGRQLLRAEQRDTFARGRWRSWNLLMQPADLDKKRQVLEASISDEKVALDGAKREAATRVAIHSARFG</sequence>
<reference evidence="1" key="1">
    <citation type="submission" date="2023-10" db="EMBL/GenBank/DDBJ databases">
        <authorList>
            <person name="Chen Y."/>
            <person name="Shah S."/>
            <person name="Dougan E. K."/>
            <person name="Thang M."/>
            <person name="Chan C."/>
        </authorList>
    </citation>
    <scope>NUCLEOTIDE SEQUENCE [LARGE SCALE GENOMIC DNA]</scope>
</reference>
<comment type="caution">
    <text evidence="1">The sequence shown here is derived from an EMBL/GenBank/DDBJ whole genome shotgun (WGS) entry which is preliminary data.</text>
</comment>
<protein>
    <submittedName>
        <fullName evidence="1">Uncharacterized protein</fullName>
    </submittedName>
</protein>
<gene>
    <name evidence="1" type="ORF">PCOR1329_LOCUS83027</name>
</gene>
<accession>A0ABN9Y9U0</accession>
<evidence type="ECO:0000313" key="2">
    <source>
        <dbReference type="Proteomes" id="UP001189429"/>
    </source>
</evidence>
<organism evidence="1 2">
    <name type="scientific">Prorocentrum cordatum</name>
    <dbReference type="NCBI Taxonomy" id="2364126"/>
    <lineage>
        <taxon>Eukaryota</taxon>
        <taxon>Sar</taxon>
        <taxon>Alveolata</taxon>
        <taxon>Dinophyceae</taxon>
        <taxon>Prorocentrales</taxon>
        <taxon>Prorocentraceae</taxon>
        <taxon>Prorocentrum</taxon>
    </lineage>
</organism>
<keyword evidence="2" id="KW-1185">Reference proteome</keyword>
<name>A0ABN9Y9U0_9DINO</name>
<evidence type="ECO:0000313" key="1">
    <source>
        <dbReference type="EMBL" id="CAK0908322.1"/>
    </source>
</evidence>